<evidence type="ECO:0000256" key="1">
    <source>
        <dbReference type="ARBA" id="ARBA00004496"/>
    </source>
</evidence>
<evidence type="ECO:0000256" key="4">
    <source>
        <dbReference type="ARBA" id="ARBA00013346"/>
    </source>
</evidence>
<evidence type="ECO:0000256" key="7">
    <source>
        <dbReference type="ARBA" id="ARBA00022679"/>
    </source>
</evidence>
<dbReference type="InterPro" id="IPR000682">
    <property type="entry name" value="PCMT"/>
</dbReference>
<evidence type="ECO:0000256" key="8">
    <source>
        <dbReference type="ARBA" id="ARBA00022691"/>
    </source>
</evidence>
<comment type="subcellular location">
    <subcellularLocation>
        <location evidence="1">Cytoplasm</location>
    </subcellularLocation>
</comment>
<keyword evidence="6" id="KW-0489">Methyltransferase</keyword>
<dbReference type="SUPFAM" id="SSF53335">
    <property type="entry name" value="S-adenosyl-L-methionine-dependent methyltransferases"/>
    <property type="match status" value="1"/>
</dbReference>
<keyword evidence="8" id="KW-0949">S-adenosyl-L-methionine</keyword>
<evidence type="ECO:0000313" key="13">
    <source>
        <dbReference type="Proteomes" id="UP001250214"/>
    </source>
</evidence>
<comment type="caution">
    <text evidence="12">The sequence shown here is derived from an EMBL/GenBank/DDBJ whole genome shotgun (WGS) entry which is preliminary data.</text>
</comment>
<dbReference type="EMBL" id="JAVLVT010000001">
    <property type="protein sequence ID" value="MDS1269102.1"/>
    <property type="molecule type" value="Genomic_DNA"/>
</dbReference>
<dbReference type="Gene3D" id="3.40.50.150">
    <property type="entry name" value="Vaccinia Virus protein VP39"/>
    <property type="match status" value="1"/>
</dbReference>
<reference evidence="13" key="1">
    <citation type="submission" date="2023-07" db="EMBL/GenBank/DDBJ databases">
        <title>Novel species in the genus Lipingzhangella isolated from Sambhar Salt Lake.</title>
        <authorList>
            <person name="Jiya N."/>
            <person name="Kajale S."/>
            <person name="Sharma A."/>
        </authorList>
    </citation>
    <scope>NUCLEOTIDE SEQUENCE [LARGE SCALE GENOMIC DNA]</scope>
    <source>
        <strain evidence="13">LS1_29</strain>
    </source>
</reference>
<keyword evidence="5" id="KW-0963">Cytoplasm</keyword>
<organism evidence="12 13">
    <name type="scientific">Lipingzhangella rawalii</name>
    <dbReference type="NCBI Taxonomy" id="2055835"/>
    <lineage>
        <taxon>Bacteria</taxon>
        <taxon>Bacillati</taxon>
        <taxon>Actinomycetota</taxon>
        <taxon>Actinomycetes</taxon>
        <taxon>Streptosporangiales</taxon>
        <taxon>Nocardiopsidaceae</taxon>
        <taxon>Lipingzhangella</taxon>
    </lineage>
</organism>
<comment type="similarity">
    <text evidence="2">Belongs to the methyltransferase superfamily. L-isoaspartyl/D-aspartyl protein methyltransferase family.</text>
</comment>
<evidence type="ECO:0000256" key="11">
    <source>
        <dbReference type="ARBA" id="ARBA00031350"/>
    </source>
</evidence>
<evidence type="ECO:0000256" key="6">
    <source>
        <dbReference type="ARBA" id="ARBA00022603"/>
    </source>
</evidence>
<evidence type="ECO:0000256" key="3">
    <source>
        <dbReference type="ARBA" id="ARBA00011890"/>
    </source>
</evidence>
<dbReference type="Proteomes" id="UP001250214">
    <property type="component" value="Unassembled WGS sequence"/>
</dbReference>
<dbReference type="PANTHER" id="PTHR11579:SF0">
    <property type="entry name" value="PROTEIN-L-ISOASPARTATE(D-ASPARTATE) O-METHYLTRANSFERASE"/>
    <property type="match status" value="1"/>
</dbReference>
<evidence type="ECO:0000256" key="2">
    <source>
        <dbReference type="ARBA" id="ARBA00005369"/>
    </source>
</evidence>
<dbReference type="InterPro" id="IPR029063">
    <property type="entry name" value="SAM-dependent_MTases_sf"/>
</dbReference>
<dbReference type="Pfam" id="PF01135">
    <property type="entry name" value="PCMT"/>
    <property type="match status" value="1"/>
</dbReference>
<keyword evidence="7" id="KW-0808">Transferase</keyword>
<sequence>MAEPEHKPLEEFAPSAEWAAPREWFVPDVAWTVEDGLIDRHADLPTWNAAVARDDAIVTQIDDGATQLTASNVRRTPNRSSSCSAPSLVFDFLRLLEPYPGDRVLEVGTGTGWTAALLSAYLGAQQVTSIEVDEQIAAQAEEHLDRAGFAPGLLVGDGRCVKWMRCDACNGTGKQP</sequence>
<accession>A0ABU2H274</accession>
<evidence type="ECO:0000256" key="10">
    <source>
        <dbReference type="ARBA" id="ARBA00031323"/>
    </source>
</evidence>
<evidence type="ECO:0000256" key="5">
    <source>
        <dbReference type="ARBA" id="ARBA00022490"/>
    </source>
</evidence>
<keyword evidence="13" id="KW-1185">Reference proteome</keyword>
<name>A0ABU2H274_9ACTN</name>
<evidence type="ECO:0000256" key="9">
    <source>
        <dbReference type="ARBA" id="ARBA00030757"/>
    </source>
</evidence>
<dbReference type="EC" id="2.1.1.77" evidence="3"/>
<gene>
    <name evidence="12" type="ORF">RIF23_02195</name>
</gene>
<dbReference type="RefSeq" id="WP_310910614.1">
    <property type="nucleotide sequence ID" value="NZ_JAVLVT010000001.1"/>
</dbReference>
<dbReference type="PANTHER" id="PTHR11579">
    <property type="entry name" value="PROTEIN-L-ISOASPARTATE O-METHYLTRANSFERASE"/>
    <property type="match status" value="1"/>
</dbReference>
<evidence type="ECO:0000313" key="12">
    <source>
        <dbReference type="EMBL" id="MDS1269102.1"/>
    </source>
</evidence>
<proteinExistence type="inferred from homology"/>
<dbReference type="CDD" id="cd02440">
    <property type="entry name" value="AdoMet_MTases"/>
    <property type="match status" value="1"/>
</dbReference>
<protein>
    <recommendedName>
        <fullName evidence="4">Protein-L-isoaspartate O-methyltransferase</fullName>
        <ecNumber evidence="3">2.1.1.77</ecNumber>
    </recommendedName>
    <alternativeName>
        <fullName evidence="11">L-isoaspartyl protein carboxyl methyltransferase</fullName>
    </alternativeName>
    <alternativeName>
        <fullName evidence="9">Protein L-isoaspartyl methyltransferase</fullName>
    </alternativeName>
    <alternativeName>
        <fullName evidence="10">Protein-beta-aspartate methyltransferase</fullName>
    </alternativeName>
</protein>